<sequence length="59" mass="6355">MVEYLVDFVLVAVLVIGLTATMGVLANAIGINVFGGKKKSAFVDQSQKTQVGWKKVKRS</sequence>
<feature type="transmembrane region" description="Helical" evidence="1">
    <location>
        <begin position="6"/>
        <end position="29"/>
    </location>
</feature>
<organism evidence="2 3">
    <name type="scientific">Metabacillus herbersteinensis</name>
    <dbReference type="NCBI Taxonomy" id="283816"/>
    <lineage>
        <taxon>Bacteria</taxon>
        <taxon>Bacillati</taxon>
        <taxon>Bacillota</taxon>
        <taxon>Bacilli</taxon>
        <taxon>Bacillales</taxon>
        <taxon>Bacillaceae</taxon>
        <taxon>Metabacillus</taxon>
    </lineage>
</organism>
<keyword evidence="3" id="KW-1185">Reference proteome</keyword>
<gene>
    <name evidence="2" type="ORF">ACFFIX_10995</name>
</gene>
<proteinExistence type="predicted"/>
<dbReference type="EMBL" id="JBHLVO010000007">
    <property type="protein sequence ID" value="MFC0271978.1"/>
    <property type="molecule type" value="Genomic_DNA"/>
</dbReference>
<keyword evidence="1" id="KW-1133">Transmembrane helix</keyword>
<evidence type="ECO:0000313" key="2">
    <source>
        <dbReference type="EMBL" id="MFC0271978.1"/>
    </source>
</evidence>
<accession>A0ABV6GET5</accession>
<keyword evidence="1" id="KW-0472">Membrane</keyword>
<dbReference type="Proteomes" id="UP001589854">
    <property type="component" value="Unassembled WGS sequence"/>
</dbReference>
<dbReference type="RefSeq" id="WP_378933830.1">
    <property type="nucleotide sequence ID" value="NZ_JBHLVO010000007.1"/>
</dbReference>
<keyword evidence="1" id="KW-0812">Transmembrane</keyword>
<name>A0ABV6GET5_9BACI</name>
<evidence type="ECO:0000256" key="1">
    <source>
        <dbReference type="SAM" id="Phobius"/>
    </source>
</evidence>
<reference evidence="2 3" key="1">
    <citation type="submission" date="2024-09" db="EMBL/GenBank/DDBJ databases">
        <authorList>
            <person name="Sun Q."/>
            <person name="Mori K."/>
        </authorList>
    </citation>
    <scope>NUCLEOTIDE SEQUENCE [LARGE SCALE GENOMIC DNA]</scope>
    <source>
        <strain evidence="2 3">CCM 7228</strain>
    </source>
</reference>
<evidence type="ECO:0000313" key="3">
    <source>
        <dbReference type="Proteomes" id="UP001589854"/>
    </source>
</evidence>
<protein>
    <submittedName>
        <fullName evidence="2">Uncharacterized protein</fullName>
    </submittedName>
</protein>
<comment type="caution">
    <text evidence="2">The sequence shown here is derived from an EMBL/GenBank/DDBJ whole genome shotgun (WGS) entry which is preliminary data.</text>
</comment>